<keyword evidence="3 8" id="KW-0378">Hydrolase</keyword>
<dbReference type="PANTHER" id="PTHR33307">
    <property type="entry name" value="ALPHA-RHAMNOSIDASE (EUROFUNG)"/>
    <property type="match status" value="1"/>
</dbReference>
<accession>A0ABU0TV45</accession>
<dbReference type="InterPro" id="IPR035398">
    <property type="entry name" value="Bac_rhamnosid_C"/>
</dbReference>
<dbReference type="Pfam" id="PF05592">
    <property type="entry name" value="Bac_rhamnosid"/>
    <property type="match status" value="1"/>
</dbReference>
<dbReference type="PIRSF" id="PIRSF010631">
    <property type="entry name" value="A-rhamnsds"/>
    <property type="match status" value="1"/>
</dbReference>
<evidence type="ECO:0000313" key="8">
    <source>
        <dbReference type="EMBL" id="MDQ1123536.1"/>
    </source>
</evidence>
<evidence type="ECO:0000259" key="7">
    <source>
        <dbReference type="Pfam" id="PF17390"/>
    </source>
</evidence>
<reference evidence="8 9" key="1">
    <citation type="submission" date="2023-07" db="EMBL/GenBank/DDBJ databases">
        <title>Functional and genomic diversity of the sorghum phyllosphere microbiome.</title>
        <authorList>
            <person name="Shade A."/>
        </authorList>
    </citation>
    <scope>NUCLEOTIDE SEQUENCE [LARGE SCALE GENOMIC DNA]</scope>
    <source>
        <strain evidence="8 9">SORGH_AS_1207</strain>
    </source>
</reference>
<dbReference type="InterPro" id="IPR012341">
    <property type="entry name" value="6hp_glycosidase-like_sf"/>
</dbReference>
<evidence type="ECO:0000313" key="9">
    <source>
        <dbReference type="Proteomes" id="UP001226691"/>
    </source>
</evidence>
<keyword evidence="8" id="KW-0326">Glycosidase</keyword>
<dbReference type="SUPFAM" id="SSF48208">
    <property type="entry name" value="Six-hairpin glycosidases"/>
    <property type="match status" value="1"/>
</dbReference>
<evidence type="ECO:0000256" key="3">
    <source>
        <dbReference type="ARBA" id="ARBA00022801"/>
    </source>
</evidence>
<proteinExistence type="predicted"/>
<dbReference type="Pfam" id="PF17389">
    <property type="entry name" value="Bac_rhamnosid6H"/>
    <property type="match status" value="1"/>
</dbReference>
<dbReference type="GO" id="GO:0030596">
    <property type="term" value="F:alpha-L-rhamnosidase activity"/>
    <property type="evidence" value="ECO:0007669"/>
    <property type="project" value="UniProtKB-EC"/>
</dbReference>
<evidence type="ECO:0000259" key="6">
    <source>
        <dbReference type="Pfam" id="PF17389"/>
    </source>
</evidence>
<name>A0ABU0TV45_MICTR</name>
<dbReference type="Gene3D" id="2.60.420.10">
    <property type="entry name" value="Maltose phosphorylase, domain 3"/>
    <property type="match status" value="1"/>
</dbReference>
<dbReference type="Gene3D" id="2.60.40.10">
    <property type="entry name" value="Immunoglobulins"/>
    <property type="match status" value="1"/>
</dbReference>
<dbReference type="Gene3D" id="2.60.120.260">
    <property type="entry name" value="Galactose-binding domain-like"/>
    <property type="match status" value="2"/>
</dbReference>
<comment type="catalytic activity">
    <reaction evidence="1">
        <text>Hydrolysis of terminal non-reducing alpha-L-rhamnose residues in alpha-L-rhamnosides.</text>
        <dbReference type="EC" id="3.2.1.40"/>
    </reaction>
</comment>
<dbReference type="EMBL" id="JAUTBF010000001">
    <property type="protein sequence ID" value="MDQ1123536.1"/>
    <property type="molecule type" value="Genomic_DNA"/>
</dbReference>
<dbReference type="RefSeq" id="WP_307483218.1">
    <property type="nucleotide sequence ID" value="NZ_JAUTBF010000001.1"/>
</dbReference>
<dbReference type="InterPro" id="IPR013783">
    <property type="entry name" value="Ig-like_fold"/>
</dbReference>
<dbReference type="InterPro" id="IPR035396">
    <property type="entry name" value="Bac_rhamnosid6H"/>
</dbReference>
<evidence type="ECO:0000256" key="2">
    <source>
        <dbReference type="ARBA" id="ARBA00012652"/>
    </source>
</evidence>
<dbReference type="Pfam" id="PF17390">
    <property type="entry name" value="Bac_rhamnosid_C"/>
    <property type="match status" value="1"/>
</dbReference>
<comment type="caution">
    <text evidence="8">The sequence shown here is derived from an EMBL/GenBank/DDBJ whole genome shotgun (WGS) entry which is preliminary data.</text>
</comment>
<dbReference type="Gene3D" id="1.50.10.10">
    <property type="match status" value="1"/>
</dbReference>
<gene>
    <name evidence="8" type="ORF">QE412_002109</name>
</gene>
<dbReference type="Proteomes" id="UP001226691">
    <property type="component" value="Unassembled WGS sequence"/>
</dbReference>
<feature type="domain" description="Bacterial alpha-L-rhamnosidase N-terminal" evidence="5">
    <location>
        <begin position="133"/>
        <end position="300"/>
    </location>
</feature>
<dbReference type="InterPro" id="IPR008928">
    <property type="entry name" value="6-hairpin_glycosidase_sf"/>
</dbReference>
<dbReference type="PANTHER" id="PTHR33307:SF6">
    <property type="entry name" value="ALPHA-RHAMNOSIDASE (EUROFUNG)-RELATED"/>
    <property type="match status" value="1"/>
</dbReference>
<organism evidence="8 9">
    <name type="scientific">Microbacterium trichothecenolyticum</name>
    <name type="common">Aureobacterium trichothecenolyticum</name>
    <dbReference type="NCBI Taxonomy" id="69370"/>
    <lineage>
        <taxon>Bacteria</taxon>
        <taxon>Bacillati</taxon>
        <taxon>Actinomycetota</taxon>
        <taxon>Actinomycetes</taxon>
        <taxon>Micrococcales</taxon>
        <taxon>Microbacteriaceae</taxon>
        <taxon>Microbacterium</taxon>
    </lineage>
</organism>
<dbReference type="EC" id="3.2.1.40" evidence="2"/>
<dbReference type="InterPro" id="IPR016007">
    <property type="entry name" value="Alpha_rhamnosid"/>
</dbReference>
<feature type="domain" description="Alpha-L-rhamnosidase concanavalin-like" evidence="4">
    <location>
        <begin position="312"/>
        <end position="400"/>
    </location>
</feature>
<evidence type="ECO:0000259" key="4">
    <source>
        <dbReference type="Pfam" id="PF05592"/>
    </source>
</evidence>
<dbReference type="Pfam" id="PF08531">
    <property type="entry name" value="Bac_rhamnosid_N"/>
    <property type="match status" value="1"/>
</dbReference>
<feature type="domain" description="Alpha-L-rhamnosidase C-terminal" evidence="7">
    <location>
        <begin position="753"/>
        <end position="829"/>
    </location>
</feature>
<feature type="domain" description="Alpha-L-rhamnosidase six-hairpin glycosidase" evidence="6">
    <location>
        <begin position="416"/>
        <end position="751"/>
    </location>
</feature>
<keyword evidence="9" id="KW-1185">Reference proteome</keyword>
<protein>
    <recommendedName>
        <fullName evidence="2">alpha-L-rhamnosidase</fullName>
        <ecNumber evidence="2">3.2.1.40</ecNumber>
    </recommendedName>
</protein>
<evidence type="ECO:0000259" key="5">
    <source>
        <dbReference type="Pfam" id="PF08531"/>
    </source>
</evidence>
<dbReference type="Pfam" id="PF25788">
    <property type="entry name" value="Ig_Rha78A_N"/>
    <property type="match status" value="1"/>
</dbReference>
<sequence>MIAVTGLTVEHTVDPVGVPAAPRFGWTVEADTAGVHQLAYRLTVHSPGGVVWSTGRVDAADSIDIPYDGPALAPLRRYTWDVVVTTTAGEAVGSGSFVTAVLDDDWPGAAFVAGPPDSVAAPLLRTTFDVQEQPAEAYLVVAAGGLARVELDGRAPDESVLGPGFTDYDVTTQYTVVDVTDRLTPGRHAIGVELGRGFYGMLGRNTWDWESAPWHDEPCARVLLILRDGRGEHIVASGPHWRTTAGPTLVDDLYAGEDYDARREQPGWSTATFDDEGWMPVREVEGPRGRPVAQRQPPIVEGELLEPTAITTLDDGRWVVSFERVIAGWAEVEAEPDDGAVIELRSGESLRADGTPNSDDEKGYFDGRFQTDRVTLADRPLHWHPRFTWHGFQHVEVRARTLPVLRARVVHTRAPRTGRFACSSPMLNTLHELTVRTILNNLHGIPTDTPKYEKNGWTGDGMVGAEMMLQNLDVHELLAKWVDDIAASRHGEGAPEVIAPHGGWHMDWSPAPTWHSALLLVPWDLYRLRGDERVLADVWPDASAYLRFELDRGVEGLFDTTLGDWVSPETDAGGGNAPEDTRVAATAYVIAMCDTAAAIAEVLGDDPAPWRAAAETSRSAFVREFWDAEAAEVRGTGDAGYRQAHTVLALAFGILPAADRQRAADRLARDVVERGHHLSTGALATKHLLPQLTRWGHADVAVGVALQTTFPSWGFWIERGATSLWEHWKEESRSRGHYFLGTIEDWFYADVAGLEAGAPGWREARIAPKVLGTELSSASAAVRTPYGELSVAWRVEGGEVALSCEVPTGIRAEIELPGLRRRVDAGRHEVRVTLA</sequence>
<evidence type="ECO:0000256" key="1">
    <source>
        <dbReference type="ARBA" id="ARBA00001445"/>
    </source>
</evidence>
<dbReference type="InterPro" id="IPR013737">
    <property type="entry name" value="Bac_rhamnosid_N"/>
</dbReference>
<dbReference type="InterPro" id="IPR008902">
    <property type="entry name" value="Rhamnosid_concanavalin"/>
</dbReference>